<proteinExistence type="predicted"/>
<protein>
    <submittedName>
        <fullName evidence="1">Uncharacterized protein</fullName>
    </submittedName>
</protein>
<gene>
    <name evidence="1" type="ORF">CUC53_08605</name>
</gene>
<organism evidence="1 2">
    <name type="scientific">Aeromonas cavernicola</name>
    <dbReference type="NCBI Taxonomy" id="1006623"/>
    <lineage>
        <taxon>Bacteria</taxon>
        <taxon>Pseudomonadati</taxon>
        <taxon>Pseudomonadota</taxon>
        <taxon>Gammaproteobacteria</taxon>
        <taxon>Aeromonadales</taxon>
        <taxon>Aeromonadaceae</taxon>
        <taxon>Aeromonas</taxon>
    </lineage>
</organism>
<name>A0A2H9U571_9GAMM</name>
<accession>A0A2H9U571</accession>
<comment type="caution">
    <text evidence="1">The sequence shown here is derived from an EMBL/GenBank/DDBJ whole genome shotgun (WGS) entry which is preliminary data.</text>
</comment>
<dbReference type="AlphaFoldDB" id="A0A2H9U571"/>
<keyword evidence="2" id="KW-1185">Reference proteome</keyword>
<reference evidence="1 2" key="1">
    <citation type="submission" date="2017-11" db="EMBL/GenBank/DDBJ databases">
        <title>Draft genome sequence of environmental isolate Aeromonas cavernicola sp. nov. MDC 2508.</title>
        <authorList>
            <person name="Colston S.M."/>
            <person name="Navarro A."/>
            <person name="Martinez-Murcia A.J."/>
            <person name="Graf J."/>
        </authorList>
    </citation>
    <scope>NUCLEOTIDE SEQUENCE [LARGE SCALE GENOMIC DNA]</scope>
    <source>
        <strain evidence="1 2">MDC 2508</strain>
    </source>
</reference>
<dbReference type="EMBL" id="PGGC01000077">
    <property type="protein sequence ID" value="PJG59167.1"/>
    <property type="molecule type" value="Genomic_DNA"/>
</dbReference>
<dbReference type="Proteomes" id="UP000235861">
    <property type="component" value="Unassembled WGS sequence"/>
</dbReference>
<evidence type="ECO:0000313" key="1">
    <source>
        <dbReference type="EMBL" id="PJG59167.1"/>
    </source>
</evidence>
<sequence length="76" mass="8180">MGTVAGDTIEQVNPAKANVVIAVPAGNIKARGEYTENPDPLAAWRDAKNQSVERGEELRVRALSVAASFTKQHRAH</sequence>
<evidence type="ECO:0000313" key="2">
    <source>
        <dbReference type="Proteomes" id="UP000235861"/>
    </source>
</evidence>